<evidence type="ECO:0000313" key="1">
    <source>
        <dbReference type="EMBL" id="MBW63672.1"/>
    </source>
</evidence>
<sequence>MSRRTVKISRIKSIGATVWALFFPPVLANSTFEIPLPKTSGKVWDALVILGGKAQSLVVTAIHRKPVNKV</sequence>
<dbReference type="AlphaFoldDB" id="A0A2M4CEB4"/>
<protein>
    <submittedName>
        <fullName evidence="1">Putative secreted protein</fullName>
    </submittedName>
</protein>
<accession>A0A2M4CEB4</accession>
<proteinExistence type="predicted"/>
<dbReference type="EMBL" id="GGFJ01014531">
    <property type="protein sequence ID" value="MBW63672.1"/>
    <property type="molecule type" value="Transcribed_RNA"/>
</dbReference>
<organism evidence="1">
    <name type="scientific">Anopheles marajoara</name>
    <dbReference type="NCBI Taxonomy" id="58244"/>
    <lineage>
        <taxon>Eukaryota</taxon>
        <taxon>Metazoa</taxon>
        <taxon>Ecdysozoa</taxon>
        <taxon>Arthropoda</taxon>
        <taxon>Hexapoda</taxon>
        <taxon>Insecta</taxon>
        <taxon>Pterygota</taxon>
        <taxon>Neoptera</taxon>
        <taxon>Endopterygota</taxon>
        <taxon>Diptera</taxon>
        <taxon>Nematocera</taxon>
        <taxon>Culicoidea</taxon>
        <taxon>Culicidae</taxon>
        <taxon>Anophelinae</taxon>
        <taxon>Anopheles</taxon>
    </lineage>
</organism>
<reference evidence="1" key="1">
    <citation type="submission" date="2018-01" db="EMBL/GenBank/DDBJ databases">
        <title>An insight into the sialome of Amazonian anophelines.</title>
        <authorList>
            <person name="Ribeiro J.M."/>
            <person name="Scarpassa V."/>
            <person name="Calvo E."/>
        </authorList>
    </citation>
    <scope>NUCLEOTIDE SEQUENCE</scope>
    <source>
        <tissue evidence="1">Salivary glands</tissue>
    </source>
</reference>
<name>A0A2M4CEB4_9DIPT</name>